<gene>
    <name evidence="1" type="ORF">VSP9026_00380</name>
</gene>
<dbReference type="PANTHER" id="PTHR14136">
    <property type="entry name" value="BTB_POZ DOMAIN-CONTAINING PROTEIN KCTD9"/>
    <property type="match status" value="1"/>
</dbReference>
<sequence length="216" mass="24422">MLPKRRKGLSRLSVFYRKTKFKQIRNKFYSKAQCFKADFSSTYFTNVNFKGAILTSCSFKNASFSQVEFLGTNLKKSNFKGASFKYCVFSGTLMKKTNFSNCRFEKCTFVNTNLEDAKNIVLDSSNIVLTHHPSPVLDDELQTLVNALRFNPKLQNSRVLHLKGGKINGLTMHSLIDRLGIIRLKVGLKKLDGDLPYRVVTANGLCNAIDRASRSV</sequence>
<dbReference type="EMBL" id="FSSB01000004">
    <property type="protein sequence ID" value="SIO92760.1"/>
    <property type="molecule type" value="Genomic_DNA"/>
</dbReference>
<dbReference type="Pfam" id="PF00805">
    <property type="entry name" value="Pentapeptide"/>
    <property type="match status" value="2"/>
</dbReference>
<dbReference type="AlphaFoldDB" id="A0A1N6M024"/>
<dbReference type="PANTHER" id="PTHR14136:SF17">
    <property type="entry name" value="BTB_POZ DOMAIN-CONTAINING PROTEIN KCTD9"/>
    <property type="match status" value="1"/>
</dbReference>
<evidence type="ECO:0000313" key="2">
    <source>
        <dbReference type="Proteomes" id="UP000184774"/>
    </source>
</evidence>
<dbReference type="OrthoDB" id="156143at2"/>
<proteinExistence type="predicted"/>
<reference evidence="1 2" key="1">
    <citation type="submission" date="2016-12" db="EMBL/GenBank/DDBJ databases">
        <authorList>
            <person name="Song W.-J."/>
            <person name="Kurnit D.M."/>
        </authorList>
    </citation>
    <scope>NUCLEOTIDE SEQUENCE [LARGE SCALE GENOMIC DNA]</scope>
    <source>
        <strain evidence="1 2">CECT 9026</strain>
    </source>
</reference>
<protein>
    <submittedName>
        <fullName evidence="1">Pentapeptide repeats (8 copies)</fullName>
    </submittedName>
</protein>
<evidence type="ECO:0000313" key="1">
    <source>
        <dbReference type="EMBL" id="SIO92760.1"/>
    </source>
</evidence>
<accession>A0A1N6M024</accession>
<dbReference type="InterPro" id="IPR001646">
    <property type="entry name" value="5peptide_repeat"/>
</dbReference>
<dbReference type="RefSeq" id="WP_074371384.1">
    <property type="nucleotide sequence ID" value="NZ_AP024907.1"/>
</dbReference>
<dbReference type="InterPro" id="IPR051082">
    <property type="entry name" value="Pentapeptide-BTB/POZ_domain"/>
</dbReference>
<name>A0A1N6M024_9VIBR</name>
<dbReference type="Gene3D" id="2.160.20.80">
    <property type="entry name" value="E3 ubiquitin-protein ligase SopA"/>
    <property type="match status" value="1"/>
</dbReference>
<dbReference type="SUPFAM" id="SSF141571">
    <property type="entry name" value="Pentapeptide repeat-like"/>
    <property type="match status" value="1"/>
</dbReference>
<dbReference type="Proteomes" id="UP000184774">
    <property type="component" value="Unassembled WGS sequence"/>
</dbReference>
<organism evidence="1 2">
    <name type="scientific">Vibrio spartinae</name>
    <dbReference type="NCBI Taxonomy" id="1918945"/>
    <lineage>
        <taxon>Bacteria</taxon>
        <taxon>Pseudomonadati</taxon>
        <taxon>Pseudomonadota</taxon>
        <taxon>Gammaproteobacteria</taxon>
        <taxon>Vibrionales</taxon>
        <taxon>Vibrionaceae</taxon>
        <taxon>Vibrio</taxon>
    </lineage>
</organism>